<name>A0A2N3ICL5_9BACT</name>
<dbReference type="Proteomes" id="UP000233387">
    <property type="component" value="Unassembled WGS sequence"/>
</dbReference>
<dbReference type="CDD" id="cd20070">
    <property type="entry name" value="5TM_YidC_Alb3"/>
    <property type="match status" value="1"/>
</dbReference>
<evidence type="ECO:0000256" key="4">
    <source>
        <dbReference type="ARBA" id="ARBA00022448"/>
    </source>
</evidence>
<comment type="similarity">
    <text evidence="2 13">Belongs to the OXA1/ALB3/YidC family. Type 1 subfamily.</text>
</comment>
<dbReference type="InterPro" id="IPR001708">
    <property type="entry name" value="YidC/ALB3/OXA1/COX18"/>
</dbReference>
<feature type="domain" description="Membrane insertase YidC N-terminal" evidence="16">
    <location>
        <begin position="72"/>
        <end position="330"/>
    </location>
</feature>
<proteinExistence type="inferred from homology"/>
<evidence type="ECO:0000256" key="8">
    <source>
        <dbReference type="ARBA" id="ARBA00022989"/>
    </source>
</evidence>
<feature type="transmembrane region" description="Helical" evidence="13">
    <location>
        <begin position="498"/>
        <end position="514"/>
    </location>
</feature>
<keyword evidence="18" id="KW-1185">Reference proteome</keyword>
<evidence type="ECO:0000256" key="1">
    <source>
        <dbReference type="ARBA" id="ARBA00004429"/>
    </source>
</evidence>
<dbReference type="OrthoDB" id="9780552at2"/>
<reference evidence="17 18" key="1">
    <citation type="submission" date="2017-06" db="EMBL/GenBank/DDBJ databases">
        <title>Raineya orbicola gen. nov., sp. nov. a slightly thermophilic bacterium of the phylum Bacteroidetes and the description of Raineyaceae fam. nov.</title>
        <authorList>
            <person name="Albuquerque L."/>
            <person name="Polonia A.R.M."/>
            <person name="Barroso C."/>
            <person name="Froufe H.J.C."/>
            <person name="Lage O."/>
            <person name="Lobo-Da-Cunha A."/>
            <person name="Egas C."/>
            <person name="Da Costa M.S."/>
        </authorList>
    </citation>
    <scope>NUCLEOTIDE SEQUENCE [LARGE SCALE GENOMIC DNA]</scope>
    <source>
        <strain evidence="17 18">SPSPC-11</strain>
    </source>
</reference>
<feature type="transmembrane region" description="Helical" evidence="13">
    <location>
        <begin position="316"/>
        <end position="338"/>
    </location>
</feature>
<feature type="transmembrane region" description="Helical" evidence="13">
    <location>
        <begin position="468"/>
        <end position="486"/>
    </location>
</feature>
<keyword evidence="8 13" id="KW-1133">Transmembrane helix</keyword>
<dbReference type="PRINTS" id="PR00701">
    <property type="entry name" value="60KDINNERMP"/>
</dbReference>
<feature type="transmembrane region" description="Helical" evidence="13">
    <location>
        <begin position="344"/>
        <end position="365"/>
    </location>
</feature>
<dbReference type="InterPro" id="IPR028053">
    <property type="entry name" value="Membr_insert_YidC_N"/>
</dbReference>
<comment type="subcellular location">
    <subcellularLocation>
        <location evidence="1">Cell inner membrane</location>
        <topology evidence="1">Multi-pass membrane protein</topology>
    </subcellularLocation>
    <subcellularLocation>
        <location evidence="13">Cell membrane</location>
        <topology evidence="13">Multi-pass membrane protein</topology>
    </subcellularLocation>
</comment>
<dbReference type="InterPro" id="IPR047196">
    <property type="entry name" value="YidC_ALB_C"/>
</dbReference>
<feature type="compositionally biased region" description="Basic and acidic residues" evidence="14">
    <location>
        <begin position="575"/>
        <end position="590"/>
    </location>
</feature>
<dbReference type="Gene3D" id="2.70.98.90">
    <property type="match status" value="1"/>
</dbReference>
<keyword evidence="7 13" id="KW-0653">Protein transport</keyword>
<evidence type="ECO:0000256" key="11">
    <source>
        <dbReference type="ARBA" id="ARBA00033245"/>
    </source>
</evidence>
<evidence type="ECO:0000313" key="17">
    <source>
        <dbReference type="EMBL" id="PKQ68056.1"/>
    </source>
</evidence>
<dbReference type="GO" id="GO:0005886">
    <property type="term" value="C:plasma membrane"/>
    <property type="evidence" value="ECO:0007669"/>
    <property type="project" value="UniProtKB-SubCell"/>
</dbReference>
<evidence type="ECO:0000256" key="13">
    <source>
        <dbReference type="HAMAP-Rule" id="MF_01810"/>
    </source>
</evidence>
<evidence type="ECO:0000259" key="15">
    <source>
        <dbReference type="Pfam" id="PF02096"/>
    </source>
</evidence>
<dbReference type="InterPro" id="IPR019998">
    <property type="entry name" value="Membr_insert_YidC"/>
</dbReference>
<dbReference type="EMBL" id="NKXO01000027">
    <property type="protein sequence ID" value="PKQ68056.1"/>
    <property type="molecule type" value="Genomic_DNA"/>
</dbReference>
<dbReference type="AlphaFoldDB" id="A0A2N3ICL5"/>
<evidence type="ECO:0000256" key="12">
    <source>
        <dbReference type="ARBA" id="ARBA00033342"/>
    </source>
</evidence>
<dbReference type="GO" id="GO:0015031">
    <property type="term" value="P:protein transport"/>
    <property type="evidence" value="ECO:0007669"/>
    <property type="project" value="UniProtKB-KW"/>
</dbReference>
<dbReference type="Pfam" id="PF02096">
    <property type="entry name" value="60KD_IMP"/>
    <property type="match status" value="1"/>
</dbReference>
<keyword evidence="6 13" id="KW-0812">Transmembrane</keyword>
<protein>
    <recommendedName>
        <fullName evidence="3 13">Membrane protein insertase YidC</fullName>
    </recommendedName>
    <alternativeName>
        <fullName evidence="12 13">Foldase YidC</fullName>
    </alternativeName>
    <alternativeName>
        <fullName evidence="11 13">Membrane integrase YidC</fullName>
    </alternativeName>
    <alternativeName>
        <fullName evidence="13">Membrane protein YidC</fullName>
    </alternativeName>
</protein>
<keyword evidence="10 13" id="KW-0143">Chaperone</keyword>
<feature type="region of interest" description="Disordered" evidence="14">
    <location>
        <begin position="575"/>
        <end position="596"/>
    </location>
</feature>
<evidence type="ECO:0000256" key="5">
    <source>
        <dbReference type="ARBA" id="ARBA00022475"/>
    </source>
</evidence>
<dbReference type="GO" id="GO:0051205">
    <property type="term" value="P:protein insertion into membrane"/>
    <property type="evidence" value="ECO:0007669"/>
    <property type="project" value="TreeGrafter"/>
</dbReference>
<evidence type="ECO:0000259" key="16">
    <source>
        <dbReference type="Pfam" id="PF14849"/>
    </source>
</evidence>
<evidence type="ECO:0000256" key="14">
    <source>
        <dbReference type="SAM" id="MobiDB-lite"/>
    </source>
</evidence>
<comment type="function">
    <text evidence="13">Required for the insertion and/or proper folding and/or complex formation of integral membrane proteins into the membrane. Involved in integration of membrane proteins that insert both dependently and independently of the Sec translocase complex, as well as at least some lipoproteins. Aids folding of multispanning membrane proteins.</text>
</comment>
<gene>
    <name evidence="13" type="primary">yidC</name>
    <name evidence="17" type="ORF">Rain11_1783</name>
</gene>
<keyword evidence="9 13" id="KW-0472">Membrane</keyword>
<keyword evidence="4 13" id="KW-0813">Transport</keyword>
<accession>A0A2N3ICL5</accession>
<feature type="transmembrane region" description="Helical" evidence="13">
    <location>
        <begin position="6"/>
        <end position="24"/>
    </location>
</feature>
<comment type="caution">
    <text evidence="17">The sequence shown here is derived from an EMBL/GenBank/DDBJ whole genome shotgun (WGS) entry which is preliminary data.</text>
</comment>
<organism evidence="17 18">
    <name type="scientific">Raineya orbicola</name>
    <dbReference type="NCBI Taxonomy" id="2016530"/>
    <lineage>
        <taxon>Bacteria</taxon>
        <taxon>Pseudomonadati</taxon>
        <taxon>Bacteroidota</taxon>
        <taxon>Cytophagia</taxon>
        <taxon>Cytophagales</taxon>
        <taxon>Raineyaceae</taxon>
        <taxon>Raineya</taxon>
    </lineage>
</organism>
<dbReference type="NCBIfam" id="NF002356">
    <property type="entry name" value="PRK01318.2-3"/>
    <property type="match status" value="1"/>
</dbReference>
<dbReference type="RefSeq" id="WP_101359054.1">
    <property type="nucleotide sequence ID" value="NZ_NKXO01000027.1"/>
</dbReference>
<dbReference type="NCBIfam" id="TIGR03593">
    <property type="entry name" value="yidC_nterm"/>
    <property type="match status" value="1"/>
</dbReference>
<evidence type="ECO:0000256" key="6">
    <source>
        <dbReference type="ARBA" id="ARBA00022692"/>
    </source>
</evidence>
<feature type="domain" description="Membrane insertase YidC/Oxa/ALB C-terminal" evidence="15">
    <location>
        <begin position="345"/>
        <end position="538"/>
    </location>
</feature>
<evidence type="ECO:0000256" key="10">
    <source>
        <dbReference type="ARBA" id="ARBA00023186"/>
    </source>
</evidence>
<evidence type="ECO:0000256" key="2">
    <source>
        <dbReference type="ARBA" id="ARBA00010527"/>
    </source>
</evidence>
<dbReference type="PANTHER" id="PTHR12428">
    <property type="entry name" value="OXA1"/>
    <property type="match status" value="1"/>
</dbReference>
<sequence length="596" mass="68619">MDRNQAIGMILISVMVFVYFFFIASPPTENPRKNQQETKKDTLQSRFFQKTSQNSVILDSTFLRGKAENVILENKVLKITFSSQGGKIQQVLLKNFKTYDQKPLYLLDETFSQMSYLVPTQAGKVDLYRIFYEVEQKEKSIIFRAKAGEKTIEQTYKLTGEESYQVDYSVKINGVALGKENAQIEWSANMPLTEKDATPSRIKSTISYYGLNDGYDYLSESNNLQDKNIDEPLRWVAFKQQFFIASLWATQENQFGKARLVSYADENNPKIVKSYKAVLDIPTEKLQNGKATFQFYLGPNQYSILKNLDYDFSRNVGLGWGIFGWVNKFLIIPIINFLESFIGSYGLLIIVLGIIVRLILFPLNYKSYIGMAKMRVLKPELDEIKARNEGDMQKIQVEQMELYKQVGINPLAGCIPMLLQMPIVIAVFTYFPNAIELRQEAFLWAEDLSTYDSILTLPFHIPFYGNHVSLFTILMTASTILYTYYANQTSSVEGPMKIAGYIMPLVFMFMLNSYPAGLSYYYLVTNLLSVLQQIGIKKLVNEDKIKAILEANRLKNKDKRKSGFQQALENALKVQQERMEAKKKSIEQKRNDRRKK</sequence>
<evidence type="ECO:0000313" key="18">
    <source>
        <dbReference type="Proteomes" id="UP000233387"/>
    </source>
</evidence>
<dbReference type="NCBIfam" id="TIGR03592">
    <property type="entry name" value="yidC_oxa1_cterm"/>
    <property type="match status" value="1"/>
</dbReference>
<dbReference type="PANTHER" id="PTHR12428:SF65">
    <property type="entry name" value="CYTOCHROME C OXIDASE ASSEMBLY PROTEIN COX18, MITOCHONDRIAL"/>
    <property type="match status" value="1"/>
</dbReference>
<dbReference type="GO" id="GO:0032977">
    <property type="term" value="F:membrane insertase activity"/>
    <property type="evidence" value="ECO:0007669"/>
    <property type="project" value="InterPro"/>
</dbReference>
<dbReference type="InterPro" id="IPR028055">
    <property type="entry name" value="YidC/Oxa/ALB_C"/>
</dbReference>
<evidence type="ECO:0000256" key="7">
    <source>
        <dbReference type="ARBA" id="ARBA00022927"/>
    </source>
</evidence>
<dbReference type="CDD" id="cd19961">
    <property type="entry name" value="EcYidC-like_peri"/>
    <property type="match status" value="1"/>
</dbReference>
<dbReference type="Pfam" id="PF14849">
    <property type="entry name" value="YidC_periplas"/>
    <property type="match status" value="1"/>
</dbReference>
<keyword evidence="5 13" id="KW-1003">Cell membrane</keyword>
<dbReference type="InterPro" id="IPR038221">
    <property type="entry name" value="YidC_periplasmic_sf"/>
</dbReference>
<comment type="subunit">
    <text evidence="13">Interacts with the Sec translocase complex via SecD. Specifically interacts with transmembrane segments of nascent integral membrane proteins during membrane integration.</text>
</comment>
<evidence type="ECO:0000256" key="3">
    <source>
        <dbReference type="ARBA" id="ARBA00015325"/>
    </source>
</evidence>
<evidence type="ECO:0000256" key="9">
    <source>
        <dbReference type="ARBA" id="ARBA00023136"/>
    </source>
</evidence>
<dbReference type="HAMAP" id="MF_01810">
    <property type="entry name" value="YidC_type1"/>
    <property type="match status" value="1"/>
</dbReference>